<dbReference type="InterPro" id="IPR023213">
    <property type="entry name" value="CAT-like_dom_sf"/>
</dbReference>
<dbReference type="Gene3D" id="3.30.559.10">
    <property type="entry name" value="Chloramphenicol acetyltransferase-like domain"/>
    <property type="match status" value="2"/>
</dbReference>
<dbReference type="PANTHER" id="PTHR31623">
    <property type="entry name" value="F21J9.9"/>
    <property type="match status" value="1"/>
</dbReference>
<keyword evidence="2" id="KW-0808">Transferase</keyword>
<dbReference type="GO" id="GO:0016746">
    <property type="term" value="F:acyltransferase activity"/>
    <property type="evidence" value="ECO:0007669"/>
    <property type="project" value="UniProtKB-KW"/>
</dbReference>
<organism evidence="4 5">
    <name type="scientific">Quercus lobata</name>
    <name type="common">Valley oak</name>
    <dbReference type="NCBI Taxonomy" id="97700"/>
    <lineage>
        <taxon>Eukaryota</taxon>
        <taxon>Viridiplantae</taxon>
        <taxon>Streptophyta</taxon>
        <taxon>Embryophyta</taxon>
        <taxon>Tracheophyta</taxon>
        <taxon>Spermatophyta</taxon>
        <taxon>Magnoliopsida</taxon>
        <taxon>eudicotyledons</taxon>
        <taxon>Gunneridae</taxon>
        <taxon>Pentapetalae</taxon>
        <taxon>rosids</taxon>
        <taxon>fabids</taxon>
        <taxon>Fagales</taxon>
        <taxon>Fagaceae</taxon>
        <taxon>Quercus</taxon>
    </lineage>
</organism>
<proteinExistence type="inferred from homology"/>
<dbReference type="Pfam" id="PF02458">
    <property type="entry name" value="Transferase"/>
    <property type="match status" value="1"/>
</dbReference>
<sequence length="187" mass="20491">MFDCSGLAIGLIFAHFIADGISAVAFFKAWATACKAEGISEVVHPRFDLGSFFPPRENVMPGVPPMKQGDLIISQRFVFNGAAISSLKAIAKGGACDSESLTKRQPSRVMVVIALIWKAILAAANAEHGNFRASILCHSLNLRGKTALPIPDNSFGNLYNLHGGQCSMETMRSRLNYMNWWMHFMIQ</sequence>
<evidence type="ECO:0000256" key="1">
    <source>
        <dbReference type="ARBA" id="ARBA00009861"/>
    </source>
</evidence>
<evidence type="ECO:0000256" key="2">
    <source>
        <dbReference type="ARBA" id="ARBA00022679"/>
    </source>
</evidence>
<evidence type="ECO:0000256" key="3">
    <source>
        <dbReference type="ARBA" id="ARBA00023315"/>
    </source>
</evidence>
<dbReference type="Gramene" id="QL10p049112:mrna">
    <property type="protein sequence ID" value="QL10p049112:mrna:CDS:1"/>
    <property type="gene ID" value="QL10p049112"/>
</dbReference>
<name>A0A7N2MR43_QUELO</name>
<comment type="similarity">
    <text evidence="1">Belongs to the plant acyltransferase family.</text>
</comment>
<dbReference type="PANTHER" id="PTHR31623:SF83">
    <property type="entry name" value="ACETYL-COA-BENZYLALCOHOL ACETYLTRANSFERASE-LIKE"/>
    <property type="match status" value="1"/>
</dbReference>
<keyword evidence="3" id="KW-0012">Acyltransferase</keyword>
<evidence type="ECO:0000313" key="4">
    <source>
        <dbReference type="EnsemblPlants" id="QL10p049112:mrna:CDS:1"/>
    </source>
</evidence>
<reference evidence="4" key="2">
    <citation type="submission" date="2021-01" db="UniProtKB">
        <authorList>
            <consortium name="EnsemblPlants"/>
        </authorList>
    </citation>
    <scope>IDENTIFICATION</scope>
</reference>
<dbReference type="InParanoid" id="A0A7N2MR43"/>
<evidence type="ECO:0000313" key="5">
    <source>
        <dbReference type="Proteomes" id="UP000594261"/>
    </source>
</evidence>
<dbReference type="EMBL" id="LRBV02000010">
    <property type="status" value="NOT_ANNOTATED_CDS"/>
    <property type="molecule type" value="Genomic_DNA"/>
</dbReference>
<protein>
    <submittedName>
        <fullName evidence="4">Uncharacterized protein</fullName>
    </submittedName>
</protein>
<dbReference type="EnsemblPlants" id="QL10p049112:mrna">
    <property type="protein sequence ID" value="QL10p049112:mrna:CDS:1"/>
    <property type="gene ID" value="QL10p049112"/>
</dbReference>
<dbReference type="AlphaFoldDB" id="A0A7N2MR43"/>
<keyword evidence="5" id="KW-1185">Reference proteome</keyword>
<accession>A0A7N2MR43</accession>
<reference evidence="4 5" key="1">
    <citation type="journal article" date="2016" name="G3 (Bethesda)">
        <title>First Draft Assembly and Annotation of the Genome of a California Endemic Oak Quercus lobata Nee (Fagaceae).</title>
        <authorList>
            <person name="Sork V.L."/>
            <person name="Fitz-Gibbon S.T."/>
            <person name="Puiu D."/>
            <person name="Crepeau M."/>
            <person name="Gugger P.F."/>
            <person name="Sherman R."/>
            <person name="Stevens K."/>
            <person name="Langley C.H."/>
            <person name="Pellegrini M."/>
            <person name="Salzberg S.L."/>
        </authorList>
    </citation>
    <scope>NUCLEOTIDE SEQUENCE [LARGE SCALE GENOMIC DNA]</scope>
    <source>
        <strain evidence="4 5">cv. SW786</strain>
    </source>
</reference>
<dbReference type="Proteomes" id="UP000594261">
    <property type="component" value="Chromosome 10"/>
</dbReference>